<dbReference type="InterPro" id="IPR009875">
    <property type="entry name" value="PilZ_domain"/>
</dbReference>
<dbReference type="KEGG" id="spha:D3Y57_18885"/>
<evidence type="ECO:0000259" key="1">
    <source>
        <dbReference type="Pfam" id="PF07238"/>
    </source>
</evidence>
<sequence>MRIVNAEAKVLRAQRQAERDSLFLRATLQVQGIAGPINVRVRNLSNGGMMIDGNSLMMPGQLVQTELRGIGPVTGVIAWVEAGRAGVAFDDMVDPKMARSQVTAVPEAAIMKAPKTNDRRPGLKTRS</sequence>
<keyword evidence="3" id="KW-1185">Reference proteome</keyword>
<evidence type="ECO:0000313" key="3">
    <source>
        <dbReference type="Proteomes" id="UP000276254"/>
    </source>
</evidence>
<dbReference type="GO" id="GO:0035438">
    <property type="term" value="F:cyclic-di-GMP binding"/>
    <property type="evidence" value="ECO:0007669"/>
    <property type="project" value="InterPro"/>
</dbReference>
<dbReference type="Proteomes" id="UP000276254">
    <property type="component" value="Chromosome"/>
</dbReference>
<gene>
    <name evidence="2" type="ORF">D3Y57_18885</name>
</gene>
<reference evidence="2 3" key="1">
    <citation type="submission" date="2018-09" db="EMBL/GenBank/DDBJ databases">
        <title>Sphingomonas peninsula sp. nov., isolated from fildes peninsula, Antarctic soil.</title>
        <authorList>
            <person name="Yingchao G."/>
        </authorList>
    </citation>
    <scope>NUCLEOTIDE SEQUENCE [LARGE SCALE GENOMIC DNA]</scope>
    <source>
        <strain evidence="2 3">YZ-8</strain>
    </source>
</reference>
<organism evidence="2 3">
    <name type="scientific">Sphingomonas paeninsulae</name>
    <dbReference type="NCBI Taxonomy" id="2319844"/>
    <lineage>
        <taxon>Bacteria</taxon>
        <taxon>Pseudomonadati</taxon>
        <taxon>Pseudomonadota</taxon>
        <taxon>Alphaproteobacteria</taxon>
        <taxon>Sphingomonadales</taxon>
        <taxon>Sphingomonadaceae</taxon>
        <taxon>Sphingomonas</taxon>
    </lineage>
</organism>
<proteinExistence type="predicted"/>
<protein>
    <submittedName>
        <fullName evidence="2">PilZ domain-containing protein</fullName>
    </submittedName>
</protein>
<dbReference type="SUPFAM" id="SSF141371">
    <property type="entry name" value="PilZ domain-like"/>
    <property type="match status" value="1"/>
</dbReference>
<feature type="domain" description="PilZ" evidence="1">
    <location>
        <begin position="14"/>
        <end position="94"/>
    </location>
</feature>
<evidence type="ECO:0000313" key="2">
    <source>
        <dbReference type="EMBL" id="AYJ87605.1"/>
    </source>
</evidence>
<accession>A0A494TR60</accession>
<name>A0A494TR60_SPHPE</name>
<dbReference type="AlphaFoldDB" id="A0A494TR60"/>
<dbReference type="OrthoDB" id="7391081at2"/>
<dbReference type="Pfam" id="PF07238">
    <property type="entry name" value="PilZ"/>
    <property type="match status" value="1"/>
</dbReference>
<dbReference type="EMBL" id="CP032829">
    <property type="protein sequence ID" value="AYJ87605.1"/>
    <property type="molecule type" value="Genomic_DNA"/>
</dbReference>